<protein>
    <recommendedName>
        <fullName evidence="5">PepSY domain-containing protein</fullName>
    </recommendedName>
</protein>
<dbReference type="EMBL" id="JAZHOF010000006">
    <property type="protein sequence ID" value="MEJ8572800.1"/>
    <property type="molecule type" value="Genomic_DNA"/>
</dbReference>
<evidence type="ECO:0000313" key="3">
    <source>
        <dbReference type="EMBL" id="MEJ8572800.1"/>
    </source>
</evidence>
<evidence type="ECO:0000256" key="2">
    <source>
        <dbReference type="SAM" id="SignalP"/>
    </source>
</evidence>
<comment type="caution">
    <text evidence="3">The sequence shown here is derived from an EMBL/GenBank/DDBJ whole genome shotgun (WGS) entry which is preliminary data.</text>
</comment>
<reference evidence="3 4" key="1">
    <citation type="submission" date="2024-02" db="EMBL/GenBank/DDBJ databases">
        <title>Genome analysis and characterization of Microbaculum marinisediminis sp. nov., isolated from marine sediment.</title>
        <authorList>
            <person name="Du Z.-J."/>
            <person name="Ye Y.-Q."/>
            <person name="Zhang Z.-R."/>
            <person name="Yuan S.-M."/>
            <person name="Zhang X.-Y."/>
        </authorList>
    </citation>
    <scope>NUCLEOTIDE SEQUENCE [LARGE SCALE GENOMIC DNA]</scope>
    <source>
        <strain evidence="3 4">SDUM1044001</strain>
    </source>
</reference>
<gene>
    <name evidence="3" type="ORF">V3328_15010</name>
</gene>
<dbReference type="Proteomes" id="UP001378188">
    <property type="component" value="Unassembled WGS sequence"/>
</dbReference>
<evidence type="ECO:0000313" key="4">
    <source>
        <dbReference type="Proteomes" id="UP001378188"/>
    </source>
</evidence>
<feature type="region of interest" description="Disordered" evidence="1">
    <location>
        <begin position="50"/>
        <end position="69"/>
    </location>
</feature>
<sequence length="96" mass="9819">MAIGAIRISGVWLLALAAATGTASAQSDSSSTDDAAEGIVSAQLRAQGYPCSAPHSAEPDKGDSSPGETAWIITCDNATYRVKLVPDQAAKVEQID</sequence>
<dbReference type="AlphaFoldDB" id="A0AAW9RLI6"/>
<keyword evidence="2" id="KW-0732">Signal</keyword>
<organism evidence="3 4">
    <name type="scientific">Microbaculum marinum</name>
    <dbReference type="NCBI Taxonomy" id="1764581"/>
    <lineage>
        <taxon>Bacteria</taxon>
        <taxon>Pseudomonadati</taxon>
        <taxon>Pseudomonadota</taxon>
        <taxon>Alphaproteobacteria</taxon>
        <taxon>Hyphomicrobiales</taxon>
        <taxon>Tepidamorphaceae</taxon>
        <taxon>Microbaculum</taxon>
    </lineage>
</organism>
<proteinExistence type="predicted"/>
<evidence type="ECO:0000256" key="1">
    <source>
        <dbReference type="SAM" id="MobiDB-lite"/>
    </source>
</evidence>
<feature type="signal peptide" evidence="2">
    <location>
        <begin position="1"/>
        <end position="25"/>
    </location>
</feature>
<keyword evidence="4" id="KW-1185">Reference proteome</keyword>
<accession>A0AAW9RLI6</accession>
<name>A0AAW9RLI6_9HYPH</name>
<dbReference type="RefSeq" id="WP_340330502.1">
    <property type="nucleotide sequence ID" value="NZ_JAZHOF010000006.1"/>
</dbReference>
<feature type="chain" id="PRO_5043779541" description="PepSY domain-containing protein" evidence="2">
    <location>
        <begin position="26"/>
        <end position="96"/>
    </location>
</feature>
<evidence type="ECO:0008006" key="5">
    <source>
        <dbReference type="Google" id="ProtNLM"/>
    </source>
</evidence>